<reference evidence="2" key="1">
    <citation type="submission" date="2018-11" db="EMBL/GenBank/DDBJ databases">
        <title>Complete genome sequence of Paenibacillus sp. ML311-T8.</title>
        <authorList>
            <person name="Nam Y.-D."/>
            <person name="Kang J."/>
            <person name="Chung W.-H."/>
            <person name="Park Y.S."/>
        </authorList>
    </citation>
    <scope>NUCLEOTIDE SEQUENCE [LARGE SCALE GENOMIC DNA]</scope>
    <source>
        <strain evidence="2">ML311-T8</strain>
    </source>
</reference>
<organism evidence="1 2">
    <name type="scientific">Paenibacillus psychroresistens</name>
    <dbReference type="NCBI Taxonomy" id="1778678"/>
    <lineage>
        <taxon>Bacteria</taxon>
        <taxon>Bacillati</taxon>
        <taxon>Bacillota</taxon>
        <taxon>Bacilli</taxon>
        <taxon>Bacillales</taxon>
        <taxon>Paenibacillaceae</taxon>
        <taxon>Paenibacillus</taxon>
    </lineage>
</organism>
<dbReference type="RefSeq" id="WP_155699232.1">
    <property type="nucleotide sequence ID" value="NZ_CP034235.1"/>
</dbReference>
<dbReference type="AlphaFoldDB" id="A0A6B8RFG6"/>
<evidence type="ECO:0000313" key="1">
    <source>
        <dbReference type="EMBL" id="QGQ94232.1"/>
    </source>
</evidence>
<accession>A0A6B8RFG6</accession>
<sequence length="80" mass="8916">METTAPSTTAAAVVEDGPLVKYDPAIEVSTVRMQNSGLKFPSGDDWDNNVYTRELDKQLGVKLKNKWVIDDQQYAKKLSV</sequence>
<evidence type="ECO:0000313" key="2">
    <source>
        <dbReference type="Proteomes" id="UP000426246"/>
    </source>
</evidence>
<dbReference type="Proteomes" id="UP000426246">
    <property type="component" value="Chromosome"/>
</dbReference>
<proteinExistence type="predicted"/>
<keyword evidence="2" id="KW-1185">Reference proteome</keyword>
<dbReference type="KEGG" id="ppsc:EHS13_04580"/>
<name>A0A6B8RFG6_9BACL</name>
<gene>
    <name evidence="1" type="ORF">EHS13_04580</name>
</gene>
<dbReference type="EMBL" id="CP034235">
    <property type="protein sequence ID" value="QGQ94232.1"/>
    <property type="molecule type" value="Genomic_DNA"/>
</dbReference>
<protein>
    <submittedName>
        <fullName evidence="1">Uncharacterized protein</fullName>
    </submittedName>
</protein>